<dbReference type="InterPro" id="IPR001451">
    <property type="entry name" value="Hexapep"/>
</dbReference>
<dbReference type="GO" id="GO:0016746">
    <property type="term" value="F:acyltransferase activity"/>
    <property type="evidence" value="ECO:0007669"/>
    <property type="project" value="UniProtKB-KW"/>
</dbReference>
<keyword evidence="3" id="KW-0677">Repeat</keyword>
<dbReference type="SUPFAM" id="SSF51161">
    <property type="entry name" value="Trimeric LpxA-like enzymes"/>
    <property type="match status" value="1"/>
</dbReference>
<comment type="similarity">
    <text evidence="1">Belongs to the transferase hexapeptide repeat family.</text>
</comment>
<keyword evidence="4" id="KW-0012">Acyltransferase</keyword>
<dbReference type="EMBL" id="RCCT01000001">
    <property type="protein sequence ID" value="RLK11398.1"/>
    <property type="molecule type" value="Genomic_DNA"/>
</dbReference>
<dbReference type="InterPro" id="IPR011004">
    <property type="entry name" value="Trimer_LpxA-like_sf"/>
</dbReference>
<comment type="caution">
    <text evidence="5">The sequence shown here is derived from an EMBL/GenBank/DDBJ whole genome shotgun (WGS) entry which is preliminary data.</text>
</comment>
<dbReference type="RefSeq" id="WP_010441686.1">
    <property type="nucleotide sequence ID" value="NZ_AEYW01000013.1"/>
</dbReference>
<dbReference type="STRING" id="981384.GCA_000192475_01601"/>
<evidence type="ECO:0000313" key="5">
    <source>
        <dbReference type="EMBL" id="RLK11398.1"/>
    </source>
</evidence>
<dbReference type="PANTHER" id="PTHR43300:SF11">
    <property type="entry name" value="ACETYLTRANSFERASE RV3034C-RELATED"/>
    <property type="match status" value="1"/>
</dbReference>
<proteinExistence type="inferred from homology"/>
<gene>
    <name evidence="5" type="ORF">CLV75_1399</name>
</gene>
<dbReference type="Gene3D" id="2.160.10.10">
    <property type="entry name" value="Hexapeptide repeat proteins"/>
    <property type="match status" value="1"/>
</dbReference>
<reference evidence="5 6" key="1">
    <citation type="submission" date="2018-10" db="EMBL/GenBank/DDBJ databases">
        <title>Genomic Encyclopedia of Archaeal and Bacterial Type Strains, Phase II (KMG-II): from individual species to whole genera.</title>
        <authorList>
            <person name="Goeker M."/>
        </authorList>
    </citation>
    <scope>NUCLEOTIDE SEQUENCE [LARGE SCALE GENOMIC DNA]</scope>
    <source>
        <strain evidence="5 6">DSM 29317</strain>
    </source>
</reference>
<dbReference type="AlphaFoldDB" id="A0A497ZPM9"/>
<dbReference type="Pfam" id="PF00132">
    <property type="entry name" value="Hexapep"/>
    <property type="match status" value="1"/>
</dbReference>
<evidence type="ECO:0000256" key="1">
    <source>
        <dbReference type="ARBA" id="ARBA00007274"/>
    </source>
</evidence>
<name>A0A497ZPM9_9RHOB</name>
<dbReference type="OrthoDB" id="9815592at2"/>
<accession>A0A497ZPM9</accession>
<keyword evidence="2 5" id="KW-0808">Transferase</keyword>
<keyword evidence="6" id="KW-1185">Reference proteome</keyword>
<dbReference type="Proteomes" id="UP000271700">
    <property type="component" value="Unassembled WGS sequence"/>
</dbReference>
<dbReference type="CDD" id="cd03349">
    <property type="entry name" value="LbH_XAT"/>
    <property type="match status" value="1"/>
</dbReference>
<evidence type="ECO:0000256" key="2">
    <source>
        <dbReference type="ARBA" id="ARBA00022679"/>
    </source>
</evidence>
<dbReference type="PROSITE" id="PS00101">
    <property type="entry name" value="HEXAPEP_TRANSFERASES"/>
    <property type="match status" value="1"/>
</dbReference>
<evidence type="ECO:0000313" key="6">
    <source>
        <dbReference type="Proteomes" id="UP000271700"/>
    </source>
</evidence>
<protein>
    <submittedName>
        <fullName evidence="5">Virginiamycin A acetyltransferase</fullName>
    </submittedName>
</protein>
<dbReference type="InterPro" id="IPR018357">
    <property type="entry name" value="Hexapep_transf_CS"/>
</dbReference>
<evidence type="ECO:0000256" key="4">
    <source>
        <dbReference type="ARBA" id="ARBA00023315"/>
    </source>
</evidence>
<organism evidence="5 6">
    <name type="scientific">Ruegeria conchae</name>
    <dbReference type="NCBI Taxonomy" id="981384"/>
    <lineage>
        <taxon>Bacteria</taxon>
        <taxon>Pseudomonadati</taxon>
        <taxon>Pseudomonadota</taxon>
        <taxon>Alphaproteobacteria</taxon>
        <taxon>Rhodobacterales</taxon>
        <taxon>Roseobacteraceae</taxon>
        <taxon>Ruegeria</taxon>
    </lineage>
</organism>
<sequence length="214" mass="23845">MPLPDPLRRYPISLPDGSSHKGTVFLSQAIDHPRFEAGEYTYASDFDAPQDWAQRLAPYLFTFSEEKLVLGKFCQIAHGVRFITASANHAVDGLTCFPFPIFNPDRMTGYQPDTRETVIGHDVWIGFGALILPGARIGNGAIIGAGSVVRGEVPPYAIVTGNPAEVRRFRFDRHVIERLQALRWWDWPAETIAQVEEALLSGDINVLEKIALQK</sequence>
<dbReference type="PANTHER" id="PTHR43300">
    <property type="entry name" value="ACETYLTRANSFERASE"/>
    <property type="match status" value="1"/>
</dbReference>
<dbReference type="InterPro" id="IPR050179">
    <property type="entry name" value="Trans_hexapeptide_repeat"/>
</dbReference>
<evidence type="ECO:0000256" key="3">
    <source>
        <dbReference type="ARBA" id="ARBA00022737"/>
    </source>
</evidence>